<protein>
    <recommendedName>
        <fullName evidence="3">Serine/threonine-protein kinase BSK1-like TPR repeats domain-containing protein</fullName>
    </recommendedName>
</protein>
<keyword evidence="5" id="KW-1185">Reference proteome</keyword>
<dbReference type="PANTHER" id="PTHR46423">
    <property type="entry name" value="RNA POLYMERASE II-ASSOCIATED PROTEIN 3"/>
    <property type="match status" value="1"/>
</dbReference>
<evidence type="ECO:0000259" key="3">
    <source>
        <dbReference type="Pfam" id="PF25575"/>
    </source>
</evidence>
<dbReference type="SMART" id="SM00028">
    <property type="entry name" value="TPR"/>
    <property type="match status" value="3"/>
</dbReference>
<dbReference type="Proteomes" id="UP000815325">
    <property type="component" value="Unassembled WGS sequence"/>
</dbReference>
<keyword evidence="1 2" id="KW-0802">TPR repeat</keyword>
<evidence type="ECO:0000256" key="2">
    <source>
        <dbReference type="PROSITE-ProRule" id="PRU00339"/>
    </source>
</evidence>
<reference evidence="4" key="1">
    <citation type="submission" date="2017-08" db="EMBL/GenBank/DDBJ databases">
        <authorList>
            <person name="Polle J.E."/>
            <person name="Barry K."/>
            <person name="Cushman J."/>
            <person name="Schmutz J."/>
            <person name="Tran D."/>
            <person name="Hathwaick L.T."/>
            <person name="Yim W.C."/>
            <person name="Jenkins J."/>
            <person name="Mckie-Krisberg Z.M."/>
            <person name="Prochnik S."/>
            <person name="Lindquist E."/>
            <person name="Dockter R.B."/>
            <person name="Adam C."/>
            <person name="Molina H."/>
            <person name="Bunkerborg J."/>
            <person name="Jin E."/>
            <person name="Buchheim M."/>
            <person name="Magnuson J."/>
        </authorList>
    </citation>
    <scope>NUCLEOTIDE SEQUENCE</scope>
    <source>
        <strain evidence="4">CCAP 19/18</strain>
    </source>
</reference>
<accession>A0ABQ7GIY6</accession>
<feature type="repeat" description="TPR" evidence="2">
    <location>
        <begin position="56"/>
        <end position="89"/>
    </location>
</feature>
<dbReference type="PROSITE" id="PS50005">
    <property type="entry name" value="TPR"/>
    <property type="match status" value="1"/>
</dbReference>
<dbReference type="EMBL" id="MU069750">
    <property type="protein sequence ID" value="KAF5834539.1"/>
    <property type="molecule type" value="Genomic_DNA"/>
</dbReference>
<dbReference type="PANTHER" id="PTHR46423:SF1">
    <property type="entry name" value="RNA POLYMERASE II-ASSOCIATED PROTEIN 3"/>
    <property type="match status" value="1"/>
</dbReference>
<dbReference type="InterPro" id="IPR019734">
    <property type="entry name" value="TPR_rpt"/>
</dbReference>
<evidence type="ECO:0000313" key="4">
    <source>
        <dbReference type="EMBL" id="KAF5834539.1"/>
    </source>
</evidence>
<comment type="caution">
    <text evidence="4">The sequence shown here is derived from an EMBL/GenBank/DDBJ whole genome shotgun (WGS) entry which is preliminary data.</text>
</comment>
<feature type="domain" description="Serine/threonine-protein kinase BSK1-like TPR repeats" evidence="3">
    <location>
        <begin position="14"/>
        <end position="94"/>
    </location>
</feature>
<dbReference type="InterPro" id="IPR011990">
    <property type="entry name" value="TPR-like_helical_dom_sf"/>
</dbReference>
<proteinExistence type="predicted"/>
<organism evidence="4 5">
    <name type="scientific">Dunaliella salina</name>
    <name type="common">Green alga</name>
    <name type="synonym">Protococcus salinus</name>
    <dbReference type="NCBI Taxonomy" id="3046"/>
    <lineage>
        <taxon>Eukaryota</taxon>
        <taxon>Viridiplantae</taxon>
        <taxon>Chlorophyta</taxon>
        <taxon>core chlorophytes</taxon>
        <taxon>Chlorophyceae</taxon>
        <taxon>CS clade</taxon>
        <taxon>Chlamydomonadales</taxon>
        <taxon>Dunaliellaceae</taxon>
        <taxon>Dunaliella</taxon>
    </lineage>
</organism>
<evidence type="ECO:0000313" key="5">
    <source>
        <dbReference type="Proteomes" id="UP000815325"/>
    </source>
</evidence>
<dbReference type="Pfam" id="PF25575">
    <property type="entry name" value="TPR_BSK1_C"/>
    <property type="match status" value="1"/>
</dbReference>
<dbReference type="InterPro" id="IPR051966">
    <property type="entry name" value="RPAP3"/>
</dbReference>
<dbReference type="InterPro" id="IPR058209">
    <property type="entry name" value="TPR_BSK1_C"/>
</dbReference>
<evidence type="ECO:0000256" key="1">
    <source>
        <dbReference type="ARBA" id="ARBA00022803"/>
    </source>
</evidence>
<sequence length="173" mass="19702">MGAYGQNDALQAEQQQQQQLQLAEQEKQAGNTHFRDKKYQHAIDSYTQSLEHQENAAVLCNRALCHSKLEEYGSAVADATRALELDPTFIKAYYRRGDANFALGKCKLALKDLRSVSELANFGSLIIRPHFFPNAFAFYLLIYASFSYISHQHFLHHYAECQDTLDAAWCLCC</sequence>
<name>A0ABQ7GIY6_DUNSA</name>
<dbReference type="Gene3D" id="1.25.40.10">
    <property type="entry name" value="Tetratricopeptide repeat domain"/>
    <property type="match status" value="1"/>
</dbReference>
<gene>
    <name evidence="4" type="ORF">DUNSADRAFT_8747</name>
</gene>
<dbReference type="SUPFAM" id="SSF48452">
    <property type="entry name" value="TPR-like"/>
    <property type="match status" value="1"/>
</dbReference>